<feature type="transmembrane region" description="Helical" evidence="9">
    <location>
        <begin position="1077"/>
        <end position="1096"/>
    </location>
</feature>
<evidence type="ECO:0000256" key="5">
    <source>
        <dbReference type="ARBA" id="ARBA00022970"/>
    </source>
</evidence>
<feature type="transmembrane region" description="Helical" evidence="9">
    <location>
        <begin position="1041"/>
        <end position="1065"/>
    </location>
</feature>
<reference evidence="11 12" key="1">
    <citation type="journal article" date="2016" name="Mol. Biol. Evol.">
        <title>Comparative Genomics of Early-Diverging Mushroom-Forming Fungi Provides Insights into the Origins of Lignocellulose Decay Capabilities.</title>
        <authorList>
            <person name="Nagy L.G."/>
            <person name="Riley R."/>
            <person name="Tritt A."/>
            <person name="Adam C."/>
            <person name="Daum C."/>
            <person name="Floudas D."/>
            <person name="Sun H."/>
            <person name="Yadav J.S."/>
            <person name="Pangilinan J."/>
            <person name="Larsson K.H."/>
            <person name="Matsuura K."/>
            <person name="Barry K."/>
            <person name="Labutti K."/>
            <person name="Kuo R."/>
            <person name="Ohm R.A."/>
            <person name="Bhattacharya S.S."/>
            <person name="Shirouzu T."/>
            <person name="Yoshinaga Y."/>
            <person name="Martin F.M."/>
            <person name="Grigoriev I.V."/>
            <person name="Hibbett D.S."/>
        </authorList>
    </citation>
    <scope>NUCLEOTIDE SEQUENCE [LARGE SCALE GENOMIC DNA]</scope>
    <source>
        <strain evidence="11 12">HHB10207 ss-3</strain>
    </source>
</reference>
<organism evidence="11 12">
    <name type="scientific">Sistotremastrum suecicum HHB10207 ss-3</name>
    <dbReference type="NCBI Taxonomy" id="1314776"/>
    <lineage>
        <taxon>Eukaryota</taxon>
        <taxon>Fungi</taxon>
        <taxon>Dikarya</taxon>
        <taxon>Basidiomycota</taxon>
        <taxon>Agaricomycotina</taxon>
        <taxon>Agaricomycetes</taxon>
        <taxon>Sistotremastrales</taxon>
        <taxon>Sistotremastraceae</taxon>
        <taxon>Sistotremastrum</taxon>
    </lineage>
</organism>
<protein>
    <recommendedName>
        <fullName evidence="10">Amino acid transporter transmembrane domain-containing protein</fullName>
    </recommendedName>
</protein>
<evidence type="ECO:0000313" key="11">
    <source>
        <dbReference type="EMBL" id="KZT40057.1"/>
    </source>
</evidence>
<feature type="transmembrane region" description="Helical" evidence="9">
    <location>
        <begin position="726"/>
        <end position="757"/>
    </location>
</feature>
<keyword evidence="6 9" id="KW-1133">Transmembrane helix</keyword>
<dbReference type="GO" id="GO:0005774">
    <property type="term" value="C:vacuolar membrane"/>
    <property type="evidence" value="ECO:0007669"/>
    <property type="project" value="TreeGrafter"/>
</dbReference>
<feature type="transmembrane region" description="Helical" evidence="9">
    <location>
        <begin position="921"/>
        <end position="944"/>
    </location>
</feature>
<evidence type="ECO:0000256" key="6">
    <source>
        <dbReference type="ARBA" id="ARBA00022989"/>
    </source>
</evidence>
<accession>A0A166EXH2</accession>
<feature type="domain" description="Amino acid transporter transmembrane" evidence="10">
    <location>
        <begin position="700"/>
        <end position="1094"/>
    </location>
</feature>
<dbReference type="STRING" id="1314776.A0A166EXH2"/>
<dbReference type="InterPro" id="IPR013057">
    <property type="entry name" value="AA_transpt_TM"/>
</dbReference>
<feature type="transmembrane region" description="Helical" evidence="9">
    <location>
        <begin position="878"/>
        <end position="900"/>
    </location>
</feature>
<feature type="transmembrane region" description="Helical" evidence="9">
    <location>
        <begin position="778"/>
        <end position="801"/>
    </location>
</feature>
<name>A0A166EXH2_9AGAM</name>
<feature type="transmembrane region" description="Helical" evidence="9">
    <location>
        <begin position="816"/>
        <end position="835"/>
    </location>
</feature>
<dbReference type="PANTHER" id="PTHR22950:SF692">
    <property type="entry name" value="TRANSMEMBRANE AMINO ACID TRANSPORTER FAMILY PROTEIN"/>
    <property type="match status" value="1"/>
</dbReference>
<sequence length="1097" mass="121400">MLSLDNVPGDILEYIAIALCVTDRPLGPPSSLSALLRTCRSVYNVLSFSANKPLYGRIFKMTFDSSVALRRLGLQSLTAAALADELVLRFTVMKRFRSGEGSIEPDRELLDAREVEQITQGLWTAYFMVLENEGKNIEMLRIYARINTWILDYLFDANGASFINDEIRQEIWPEPSVNICLAMSLAWFFLEPSLAARIGIGGQRTLKMFSLGSHRYSPSSLSWNDFRRDRPPNALESSDVKFYGRDRSFYAPSIVPTAILSFLSLMASTPFMTRPTLTLAFPENVSAKGDTTVLNSSTRWESEWMRTLPAPSDKHGPCWINGCMDGIWEGKFTYMDFSDFAALRHDVPPGFLQASLIAQHDQFWTLREHHLLTTENATTEPLPIGDALSAFLPKGCAMVEDSTGINMQEPGKSQVVRYVRWNKNEFPLVCQSKDIVIVGEGHSNWGRFILKGRVRKSDGFVTLLKEYVRAICFSGVIFIHHFTDGRSKRELVVSRTSMTQEDSAAPQTLSSSLTNSVFDGLRAYHRSQTLVVPSSYVASSSTFTASFDDEESILEEGTRQETEDENFDGPSIDDDRTPLVGDFTWDEAVYQPRQSPTTPPRPNPRLYSSAPRSYHATPPSIHVPAQVSPIPAPHEEETPLLQKGISFTSPPVPDRSHSFATGTRPEIIARRPSLASSLHPRNIARRDSFESTKGFVLSGSSTFGQTLFNSIAILLGIGMLSEPLAFAYAGWIGGSVLIVFYGFITCYTAKILAKIILSDPRLRTYADIGRRAFGPRSVPLTSTLFALELFSLSVVLITLFADSLHSVVPSHSKTTYKLVSLLILIPTVHLPLSFLAYTSIIGIVSTILILFVVFFDGFSKQTSPGSLISPAPTDLAPYSVETLGVAFGLMMAGFSGHAVIPSLAKDMRDPRQFDKMIEWAFIVATIIYGILGAAGYLMFGHAISDEVSQDLLHTVGYNPTLNKVLMWMLVIMPISKFALGTRPLSVTIEILLGIETLAHVEHTGPSPPRSTWKTIFRVLTRSLLAVFAVIVSILIPDFSSMMAFLGSFSAFMICVIGPVSAKIMLEGGWKKAKLWDLLLLLIAVVMAVWGTVVAFMQ</sequence>
<evidence type="ECO:0000256" key="8">
    <source>
        <dbReference type="SAM" id="MobiDB-lite"/>
    </source>
</evidence>
<dbReference type="OrthoDB" id="655540at2759"/>
<dbReference type="GO" id="GO:0015179">
    <property type="term" value="F:L-amino acid transmembrane transporter activity"/>
    <property type="evidence" value="ECO:0007669"/>
    <property type="project" value="TreeGrafter"/>
</dbReference>
<dbReference type="AlphaFoldDB" id="A0A166EXH2"/>
<gene>
    <name evidence="11" type="ORF">SISSUDRAFT_1060569</name>
</gene>
<keyword evidence="12" id="KW-1185">Reference proteome</keyword>
<dbReference type="EMBL" id="KV428037">
    <property type="protein sequence ID" value="KZT40057.1"/>
    <property type="molecule type" value="Genomic_DNA"/>
</dbReference>
<evidence type="ECO:0000256" key="2">
    <source>
        <dbReference type="ARBA" id="ARBA00008066"/>
    </source>
</evidence>
<evidence type="ECO:0000259" key="10">
    <source>
        <dbReference type="Pfam" id="PF01490"/>
    </source>
</evidence>
<feature type="transmembrane region" description="Helical" evidence="9">
    <location>
        <begin position="964"/>
        <end position="981"/>
    </location>
</feature>
<proteinExistence type="inferred from homology"/>
<evidence type="ECO:0000313" key="12">
    <source>
        <dbReference type="Proteomes" id="UP000076798"/>
    </source>
</evidence>
<comment type="subcellular location">
    <subcellularLocation>
        <location evidence="1">Membrane</location>
        <topology evidence="1">Multi-pass membrane protein</topology>
    </subcellularLocation>
</comment>
<evidence type="ECO:0000256" key="3">
    <source>
        <dbReference type="ARBA" id="ARBA00022448"/>
    </source>
</evidence>
<keyword evidence="5" id="KW-0029">Amino-acid transport</keyword>
<evidence type="ECO:0000256" key="9">
    <source>
        <dbReference type="SAM" id="Phobius"/>
    </source>
</evidence>
<keyword evidence="7 9" id="KW-0472">Membrane</keyword>
<dbReference type="Proteomes" id="UP000076798">
    <property type="component" value="Unassembled WGS sequence"/>
</dbReference>
<feature type="region of interest" description="Disordered" evidence="8">
    <location>
        <begin position="547"/>
        <end position="616"/>
    </location>
</feature>
<feature type="transmembrane region" description="Helical" evidence="9">
    <location>
        <begin position="1018"/>
        <end position="1035"/>
    </location>
</feature>
<evidence type="ECO:0000256" key="4">
    <source>
        <dbReference type="ARBA" id="ARBA00022692"/>
    </source>
</evidence>
<evidence type="ECO:0000256" key="1">
    <source>
        <dbReference type="ARBA" id="ARBA00004141"/>
    </source>
</evidence>
<evidence type="ECO:0000256" key="7">
    <source>
        <dbReference type="ARBA" id="ARBA00023136"/>
    </source>
</evidence>
<feature type="transmembrane region" description="Helical" evidence="9">
    <location>
        <begin position="840"/>
        <end position="858"/>
    </location>
</feature>
<comment type="similarity">
    <text evidence="2">Belongs to the amino acid/polyamine transporter 2 family.</text>
</comment>
<keyword evidence="4 9" id="KW-0812">Transmembrane</keyword>
<dbReference type="PANTHER" id="PTHR22950">
    <property type="entry name" value="AMINO ACID TRANSPORTER"/>
    <property type="match status" value="1"/>
</dbReference>
<keyword evidence="3" id="KW-0813">Transport</keyword>
<dbReference type="Pfam" id="PF01490">
    <property type="entry name" value="Aa_trans"/>
    <property type="match status" value="1"/>
</dbReference>